<evidence type="ECO:0000313" key="7">
    <source>
        <dbReference type="Proteomes" id="UP000305067"/>
    </source>
</evidence>
<reference evidence="6 7" key="1">
    <citation type="journal article" date="2019" name="Nat. Ecol. Evol.">
        <title>Megaphylogeny resolves global patterns of mushroom evolution.</title>
        <authorList>
            <person name="Varga T."/>
            <person name="Krizsan K."/>
            <person name="Foldi C."/>
            <person name="Dima B."/>
            <person name="Sanchez-Garcia M."/>
            <person name="Sanchez-Ramirez S."/>
            <person name="Szollosi G.J."/>
            <person name="Szarkandi J.G."/>
            <person name="Papp V."/>
            <person name="Albert L."/>
            <person name="Andreopoulos W."/>
            <person name="Angelini C."/>
            <person name="Antonin V."/>
            <person name="Barry K.W."/>
            <person name="Bougher N.L."/>
            <person name="Buchanan P."/>
            <person name="Buyck B."/>
            <person name="Bense V."/>
            <person name="Catcheside P."/>
            <person name="Chovatia M."/>
            <person name="Cooper J."/>
            <person name="Damon W."/>
            <person name="Desjardin D."/>
            <person name="Finy P."/>
            <person name="Geml J."/>
            <person name="Haridas S."/>
            <person name="Hughes K."/>
            <person name="Justo A."/>
            <person name="Karasinski D."/>
            <person name="Kautmanova I."/>
            <person name="Kiss B."/>
            <person name="Kocsube S."/>
            <person name="Kotiranta H."/>
            <person name="LaButti K.M."/>
            <person name="Lechner B.E."/>
            <person name="Liimatainen K."/>
            <person name="Lipzen A."/>
            <person name="Lukacs Z."/>
            <person name="Mihaltcheva S."/>
            <person name="Morgado L.N."/>
            <person name="Niskanen T."/>
            <person name="Noordeloos M.E."/>
            <person name="Ohm R.A."/>
            <person name="Ortiz-Santana B."/>
            <person name="Ovrebo C."/>
            <person name="Racz N."/>
            <person name="Riley R."/>
            <person name="Savchenko A."/>
            <person name="Shiryaev A."/>
            <person name="Soop K."/>
            <person name="Spirin V."/>
            <person name="Szebenyi C."/>
            <person name="Tomsovsky M."/>
            <person name="Tulloss R.E."/>
            <person name="Uehling J."/>
            <person name="Grigoriev I.V."/>
            <person name="Vagvolgyi C."/>
            <person name="Papp T."/>
            <person name="Martin F.M."/>
            <person name="Miettinen O."/>
            <person name="Hibbett D.S."/>
            <person name="Nagy L.G."/>
        </authorList>
    </citation>
    <scope>NUCLEOTIDE SEQUENCE [LARGE SCALE GENOMIC DNA]</scope>
    <source>
        <strain evidence="6 7">CBS 309.79</strain>
    </source>
</reference>
<evidence type="ECO:0000259" key="5">
    <source>
        <dbReference type="Pfam" id="PF01494"/>
    </source>
</evidence>
<dbReference type="PANTHER" id="PTHR43004">
    <property type="entry name" value="TRK SYSTEM POTASSIUM UPTAKE PROTEIN"/>
    <property type="match status" value="1"/>
</dbReference>
<evidence type="ECO:0000256" key="1">
    <source>
        <dbReference type="ARBA" id="ARBA00001974"/>
    </source>
</evidence>
<keyword evidence="4" id="KW-0560">Oxidoreductase</keyword>
<dbReference type="EMBL" id="ML178844">
    <property type="protein sequence ID" value="TFK97781.1"/>
    <property type="molecule type" value="Genomic_DNA"/>
</dbReference>
<accession>A0A5C3Q7P0</accession>
<name>A0A5C3Q7P0_9AGAR</name>
<protein>
    <submittedName>
        <fullName evidence="6">FAD-binding monooxygenase</fullName>
    </submittedName>
</protein>
<sequence>MDLQTQLTEVDILIIGAGPAGLVCANALAKAGIHVKIIDHKQKRTAGHADAIMPRTIEIMHSYGLGADVLSQACPAHTIAFYSSRADGSGIENTNHAPALSETDSQWRYSLTLHQGAIEELFIQSMAKEGLTVNRSVHPISIQVSNDPSVLSDRNARPVIR</sequence>
<dbReference type="SUPFAM" id="SSF51905">
    <property type="entry name" value="FAD/NAD(P)-binding domain"/>
    <property type="match status" value="1"/>
</dbReference>
<dbReference type="STRING" id="1884261.A0A5C3Q7P0"/>
<dbReference type="OrthoDB" id="1716816at2759"/>
<dbReference type="GO" id="GO:0016709">
    <property type="term" value="F:oxidoreductase activity, acting on paired donors, with incorporation or reduction of molecular oxygen, NAD(P)H as one donor, and incorporation of one atom of oxygen"/>
    <property type="evidence" value="ECO:0007669"/>
    <property type="project" value="UniProtKB-ARBA"/>
</dbReference>
<feature type="domain" description="FAD-binding" evidence="5">
    <location>
        <begin position="9"/>
        <end position="137"/>
    </location>
</feature>
<keyword evidence="7" id="KW-1185">Reference proteome</keyword>
<proteinExistence type="predicted"/>
<organism evidence="6 7">
    <name type="scientific">Pterulicium gracile</name>
    <dbReference type="NCBI Taxonomy" id="1884261"/>
    <lineage>
        <taxon>Eukaryota</taxon>
        <taxon>Fungi</taxon>
        <taxon>Dikarya</taxon>
        <taxon>Basidiomycota</taxon>
        <taxon>Agaricomycotina</taxon>
        <taxon>Agaricomycetes</taxon>
        <taxon>Agaricomycetidae</taxon>
        <taxon>Agaricales</taxon>
        <taxon>Pleurotineae</taxon>
        <taxon>Pterulaceae</taxon>
        <taxon>Pterulicium</taxon>
    </lineage>
</organism>
<keyword evidence="3" id="KW-0274">FAD</keyword>
<evidence type="ECO:0000256" key="4">
    <source>
        <dbReference type="ARBA" id="ARBA00023002"/>
    </source>
</evidence>
<keyword evidence="6" id="KW-0503">Monooxygenase</keyword>
<gene>
    <name evidence="6" type="ORF">BDV98DRAFT_573793</name>
</gene>
<dbReference type="PANTHER" id="PTHR43004:SF19">
    <property type="entry name" value="BINDING MONOOXYGENASE, PUTATIVE (JCVI)-RELATED"/>
    <property type="match status" value="1"/>
</dbReference>
<evidence type="ECO:0000256" key="2">
    <source>
        <dbReference type="ARBA" id="ARBA00022630"/>
    </source>
</evidence>
<dbReference type="InterPro" id="IPR050641">
    <property type="entry name" value="RIFMO-like"/>
</dbReference>
<dbReference type="GO" id="GO:0071949">
    <property type="term" value="F:FAD binding"/>
    <property type="evidence" value="ECO:0007669"/>
    <property type="project" value="InterPro"/>
</dbReference>
<evidence type="ECO:0000313" key="6">
    <source>
        <dbReference type="EMBL" id="TFK97781.1"/>
    </source>
</evidence>
<dbReference type="InterPro" id="IPR036188">
    <property type="entry name" value="FAD/NAD-bd_sf"/>
</dbReference>
<keyword evidence="2" id="KW-0285">Flavoprotein</keyword>
<dbReference type="AlphaFoldDB" id="A0A5C3Q7P0"/>
<dbReference type="Pfam" id="PF01494">
    <property type="entry name" value="FAD_binding_3"/>
    <property type="match status" value="1"/>
</dbReference>
<comment type="cofactor">
    <cofactor evidence="1">
        <name>FAD</name>
        <dbReference type="ChEBI" id="CHEBI:57692"/>
    </cofactor>
</comment>
<dbReference type="InterPro" id="IPR002938">
    <property type="entry name" value="FAD-bd"/>
</dbReference>
<evidence type="ECO:0000256" key="3">
    <source>
        <dbReference type="ARBA" id="ARBA00022827"/>
    </source>
</evidence>
<dbReference type="Gene3D" id="3.50.50.60">
    <property type="entry name" value="FAD/NAD(P)-binding domain"/>
    <property type="match status" value="1"/>
</dbReference>
<dbReference type="Proteomes" id="UP000305067">
    <property type="component" value="Unassembled WGS sequence"/>
</dbReference>